<reference evidence="1" key="1">
    <citation type="journal article" date="2021" name="Proc. Natl. Acad. Sci. U.S.A.">
        <title>A Catalog of Tens of Thousands of Viruses from Human Metagenomes Reveals Hidden Associations with Chronic Diseases.</title>
        <authorList>
            <person name="Tisza M.J."/>
            <person name="Buck C.B."/>
        </authorList>
    </citation>
    <scope>NUCLEOTIDE SEQUENCE</scope>
    <source>
        <strain evidence="1">Ct8Lf7</strain>
    </source>
</reference>
<accession>A0A8S5S096</accession>
<protein>
    <submittedName>
        <fullName evidence="1">Uncharacterized protein</fullName>
    </submittedName>
</protein>
<proteinExistence type="predicted"/>
<dbReference type="EMBL" id="BK032511">
    <property type="protein sequence ID" value="DAF44437.1"/>
    <property type="molecule type" value="Genomic_DNA"/>
</dbReference>
<evidence type="ECO:0000313" key="1">
    <source>
        <dbReference type="EMBL" id="DAF44437.1"/>
    </source>
</evidence>
<sequence>MIFPVTFWVPSKGCPHSVLEVVSLSADNALVAESALPTNPPAAYSLNVEGLNHNLS</sequence>
<name>A0A8S5S096_9CAUD</name>
<organism evidence="1">
    <name type="scientific">Podoviridae sp. ct8Lf7</name>
    <dbReference type="NCBI Taxonomy" id="2827723"/>
    <lineage>
        <taxon>Viruses</taxon>
        <taxon>Duplodnaviria</taxon>
        <taxon>Heunggongvirae</taxon>
        <taxon>Uroviricota</taxon>
        <taxon>Caudoviricetes</taxon>
    </lineage>
</organism>